<comment type="caution">
    <text evidence="1">The sequence shown here is derived from an EMBL/GenBank/DDBJ whole genome shotgun (WGS) entry which is preliminary data.</text>
</comment>
<sequence length="53" mass="6088">MPKMRRKADLPVKTCAACGRPFTWRKAWAKVWDEVKYCSDRCRASRRGKAGSA</sequence>
<accession>A0ABU8BR92</accession>
<dbReference type="PANTHER" id="PTHR37463:SF1">
    <property type="entry name" value="DUF2256 DOMAIN-CONTAINING PROTEIN"/>
    <property type="match status" value="1"/>
</dbReference>
<organism evidence="1 2">
    <name type="scientific">Gemmobacter denitrificans</name>
    <dbReference type="NCBI Taxonomy" id="3123040"/>
    <lineage>
        <taxon>Bacteria</taxon>
        <taxon>Pseudomonadati</taxon>
        <taxon>Pseudomonadota</taxon>
        <taxon>Alphaproteobacteria</taxon>
        <taxon>Rhodobacterales</taxon>
        <taxon>Paracoccaceae</taxon>
        <taxon>Gemmobacter</taxon>
    </lineage>
</organism>
<dbReference type="Pfam" id="PF10013">
    <property type="entry name" value="DUF2256"/>
    <property type="match status" value="1"/>
</dbReference>
<dbReference type="Proteomes" id="UP001431963">
    <property type="component" value="Unassembled WGS sequence"/>
</dbReference>
<dbReference type="InterPro" id="IPR017136">
    <property type="entry name" value="UCP037205"/>
</dbReference>
<dbReference type="EMBL" id="JBALHR010000002">
    <property type="protein sequence ID" value="MEH7827220.1"/>
    <property type="molecule type" value="Genomic_DNA"/>
</dbReference>
<protein>
    <submittedName>
        <fullName evidence="1">DUF2256 domain-containing protein</fullName>
    </submittedName>
</protein>
<dbReference type="PIRSF" id="PIRSF037205">
    <property type="entry name" value="UCP037205"/>
    <property type="match status" value="1"/>
</dbReference>
<keyword evidence="2" id="KW-1185">Reference proteome</keyword>
<gene>
    <name evidence="1" type="ORF">V6590_03595</name>
</gene>
<dbReference type="RefSeq" id="WP_335419673.1">
    <property type="nucleotide sequence ID" value="NZ_JBALHR010000002.1"/>
</dbReference>
<dbReference type="PANTHER" id="PTHR37463">
    <property type="entry name" value="GSL3115 PROTEIN"/>
    <property type="match status" value="1"/>
</dbReference>
<evidence type="ECO:0000313" key="1">
    <source>
        <dbReference type="EMBL" id="MEH7827220.1"/>
    </source>
</evidence>
<proteinExistence type="predicted"/>
<evidence type="ECO:0000313" key="2">
    <source>
        <dbReference type="Proteomes" id="UP001431963"/>
    </source>
</evidence>
<reference evidence="1" key="1">
    <citation type="submission" date="2024-02" db="EMBL/GenBank/DDBJ databases">
        <title>Genome sequences of strain Gemmobacter sp. JM10B15.</title>
        <authorList>
            <person name="Zhang M."/>
        </authorList>
    </citation>
    <scope>NUCLEOTIDE SEQUENCE</scope>
    <source>
        <strain evidence="1">JM10B15</strain>
    </source>
</reference>
<name>A0ABU8BR92_9RHOB</name>